<evidence type="ECO:0000313" key="2">
    <source>
        <dbReference type="EMBL" id="STM15456.1"/>
    </source>
</evidence>
<dbReference type="InterPro" id="IPR056925">
    <property type="entry name" value="ParE-like"/>
</dbReference>
<dbReference type="AlphaFoldDB" id="A0A377D4G1"/>
<feature type="domain" description="ParE-like toxin" evidence="1">
    <location>
        <begin position="14"/>
        <end position="71"/>
    </location>
</feature>
<dbReference type="EMBL" id="UGFC01000006">
    <property type="protein sequence ID" value="STM15456.1"/>
    <property type="molecule type" value="Genomic_DNA"/>
</dbReference>
<dbReference type="Proteomes" id="UP000254174">
    <property type="component" value="Unassembled WGS sequence"/>
</dbReference>
<name>A0A377D4G1_ECOLX</name>
<organism evidence="2 3">
    <name type="scientific">Escherichia coli</name>
    <dbReference type="NCBI Taxonomy" id="562"/>
    <lineage>
        <taxon>Bacteria</taxon>
        <taxon>Pseudomonadati</taxon>
        <taxon>Pseudomonadota</taxon>
        <taxon>Gammaproteobacteria</taxon>
        <taxon>Enterobacterales</taxon>
        <taxon>Enterobacteriaceae</taxon>
        <taxon>Escherichia</taxon>
    </lineage>
</organism>
<dbReference type="Pfam" id="PF24732">
    <property type="entry name" value="ParE_like"/>
    <property type="match status" value="1"/>
</dbReference>
<evidence type="ECO:0000313" key="3">
    <source>
        <dbReference type="Proteomes" id="UP000254174"/>
    </source>
</evidence>
<evidence type="ECO:0000259" key="1">
    <source>
        <dbReference type="Pfam" id="PF24732"/>
    </source>
</evidence>
<accession>A0A377D4G1</accession>
<protein>
    <recommendedName>
        <fullName evidence="1">ParE-like toxin domain-containing protein</fullName>
    </recommendedName>
</protein>
<gene>
    <name evidence="2" type="ORF">NCTC7922_01860</name>
</gene>
<reference evidence="2 3" key="1">
    <citation type="submission" date="2018-06" db="EMBL/GenBank/DDBJ databases">
        <authorList>
            <consortium name="Pathogen Informatics"/>
            <person name="Doyle S."/>
        </authorList>
    </citation>
    <scope>NUCLEOTIDE SEQUENCE [LARGE SCALE GENOMIC DNA]</scope>
    <source>
        <strain evidence="2 3">NCTC7922</strain>
    </source>
</reference>
<proteinExistence type="predicted"/>
<sequence>MVAILNVCCRPPLNVETKARASLRLFRNGARNFSRITPHDYLVIRIGFRWRLLSKNNGMSWDLLTHETYNKEAAL</sequence>